<gene>
    <name evidence="3" type="primary">LOC106807040</name>
</gene>
<dbReference type="RefSeq" id="XP_014664742.1">
    <property type="nucleotide sequence ID" value="XM_014809256.1"/>
</dbReference>
<evidence type="ECO:0000313" key="3">
    <source>
        <dbReference type="RefSeq" id="XP_014664742.1"/>
    </source>
</evidence>
<keyword evidence="1" id="KW-0732">Signal</keyword>
<dbReference type="SUPFAM" id="SSF57184">
    <property type="entry name" value="Growth factor receptor domain"/>
    <property type="match status" value="1"/>
</dbReference>
<evidence type="ECO:0000256" key="1">
    <source>
        <dbReference type="SAM" id="SignalP"/>
    </source>
</evidence>
<protein>
    <submittedName>
        <fullName evidence="3">Uncharacterized protein LOC106807040</fullName>
    </submittedName>
</protein>
<proteinExistence type="predicted"/>
<evidence type="ECO:0000313" key="2">
    <source>
        <dbReference type="Proteomes" id="UP000695022"/>
    </source>
</evidence>
<dbReference type="Proteomes" id="UP000695022">
    <property type="component" value="Unplaced"/>
</dbReference>
<dbReference type="InterPro" id="IPR009030">
    <property type="entry name" value="Growth_fac_rcpt_cys_sf"/>
</dbReference>
<dbReference type="InterPro" id="IPR036857">
    <property type="entry name" value="Thyroglobulin_1_sf"/>
</dbReference>
<accession>A0ABM1DXS1</accession>
<reference evidence="3" key="1">
    <citation type="submission" date="2025-08" db="UniProtKB">
        <authorList>
            <consortium name="RefSeq"/>
        </authorList>
    </citation>
    <scope>IDENTIFICATION</scope>
</reference>
<name>A0ABM1DXS1_PRICU</name>
<organism evidence="2 3">
    <name type="scientific">Priapulus caudatus</name>
    <name type="common">Priapulid worm</name>
    <dbReference type="NCBI Taxonomy" id="37621"/>
    <lineage>
        <taxon>Eukaryota</taxon>
        <taxon>Metazoa</taxon>
        <taxon>Ecdysozoa</taxon>
        <taxon>Scalidophora</taxon>
        <taxon>Priapulida</taxon>
        <taxon>Priapulimorpha</taxon>
        <taxon>Priapulimorphida</taxon>
        <taxon>Priapulidae</taxon>
        <taxon>Priapulus</taxon>
    </lineage>
</organism>
<dbReference type="GeneID" id="106807040"/>
<sequence>MLIEVSHVLPTAAIGLLVVALFGPLVEAQTTFVCPPGICDRIRFRPPTKCKGTIFKNAGICHCTDVCAKQLGEMCHTGTGNFVTIMAATCDYGLACQEVISQVQGIGRCVSREAYTDELVPPNPSSRSHMRSNKLMRLRLKRGLEGIVTDAARHLTTCQQHRLLVHIASVILLNDVWTPSCKKDGSYTTKQCTIDALDAVCRISLLDCGSQCCDPDPSARAWIHAENPGKQTAR</sequence>
<dbReference type="SUPFAM" id="SSF57610">
    <property type="entry name" value="Thyroglobulin type-1 domain"/>
    <property type="match status" value="1"/>
</dbReference>
<dbReference type="Gene3D" id="4.10.40.20">
    <property type="match status" value="1"/>
</dbReference>
<feature type="chain" id="PRO_5046101997" evidence="1">
    <location>
        <begin position="29"/>
        <end position="234"/>
    </location>
</feature>
<keyword evidence="2" id="KW-1185">Reference proteome</keyword>
<feature type="signal peptide" evidence="1">
    <location>
        <begin position="1"/>
        <end position="28"/>
    </location>
</feature>